<accession>A0A7T3ZZG3</accession>
<dbReference type="AlphaFoldDB" id="A0A7T3ZZG3"/>
<name>A0A7T3ZZG3_9MICO</name>
<gene>
    <name evidence="1" type="ORF">I6H47_00635</name>
</gene>
<evidence type="ECO:0000313" key="2">
    <source>
        <dbReference type="Proteomes" id="UP000595374"/>
    </source>
</evidence>
<proteinExistence type="predicted"/>
<organism evidence="1 2">
    <name type="scientific">Brevibacterium casei</name>
    <dbReference type="NCBI Taxonomy" id="33889"/>
    <lineage>
        <taxon>Bacteria</taxon>
        <taxon>Bacillati</taxon>
        <taxon>Actinomycetota</taxon>
        <taxon>Actinomycetes</taxon>
        <taxon>Micrococcales</taxon>
        <taxon>Brevibacteriaceae</taxon>
        <taxon>Brevibacterium</taxon>
    </lineage>
</organism>
<reference evidence="1 2" key="1">
    <citation type="submission" date="2020-12" db="EMBL/GenBank/DDBJ databases">
        <title>FDA dAtabase for Regulatory Grade micrObial Sequences (FDA-ARGOS): Supporting development and validation of Infectious Disease Dx tests.</title>
        <authorList>
            <person name="Sproer C."/>
            <person name="Gronow S."/>
            <person name="Severitt S."/>
            <person name="Schroder I."/>
            <person name="Tallon L."/>
            <person name="Sadzewicz L."/>
            <person name="Zhao X."/>
            <person name="Boylan J."/>
            <person name="Ott S."/>
            <person name="Bowen H."/>
            <person name="Vavikolanu K."/>
            <person name="Mehta A."/>
            <person name="Aluvathingal J."/>
            <person name="Nadendla S."/>
            <person name="Lowell S."/>
            <person name="Myers T."/>
            <person name="Yan Y."/>
            <person name="Sichtig H."/>
        </authorList>
    </citation>
    <scope>NUCLEOTIDE SEQUENCE [LARGE SCALE GENOMIC DNA]</scope>
    <source>
        <strain evidence="1 2">FDAARGOS_990</strain>
    </source>
</reference>
<dbReference type="EMBL" id="CP065989">
    <property type="protein sequence ID" value="QQB14549.1"/>
    <property type="molecule type" value="Genomic_DNA"/>
</dbReference>
<protein>
    <recommendedName>
        <fullName evidence="3">2-dehydropantoate 2-reductase</fullName>
    </recommendedName>
</protein>
<dbReference type="Proteomes" id="UP000595374">
    <property type="component" value="Chromosome"/>
</dbReference>
<dbReference type="RefSeq" id="WP_198499609.1">
    <property type="nucleotide sequence ID" value="NZ_CP065989.1"/>
</dbReference>
<evidence type="ECO:0008006" key="3">
    <source>
        <dbReference type="Google" id="ProtNLM"/>
    </source>
</evidence>
<sequence length="355" mass="37582">MRILFQGAGAVGLAGAALLGHRHETVVVTRTLLDRPRAAYPRRVRWLDALSESDTGEPGWSVTEVAATRRVTVTDWAGIDAAGGFRIAAADDDTGASGSPGSGVSVARARAAAQHGKRTRRRVPTTWDLVVLTTRPGDLDAAVASAFRAVAPRWLAITSQVDGDVDIAKGMFPGAEVVVFSPAFLSERLDAAPGVDPGHEVRFWSPFGAPVFLAAGPKHPLRALTRELGPAVVTVPLDVLIASPALFIPYVAQLSAGGGEWDRLLDHLRLPSDAAAEAVRAVTGMPVPVVPAVARMVLETADRISPIPMREYAGRHFARHEGQTLAMLDGWIGAAREHEALSALAAELRERIGGR</sequence>
<evidence type="ECO:0000313" key="1">
    <source>
        <dbReference type="EMBL" id="QQB14549.1"/>
    </source>
</evidence>